<dbReference type="AlphaFoldDB" id="A0A1Y4LEQ8"/>
<dbReference type="InterPro" id="IPR008756">
    <property type="entry name" value="Peptidase_M56"/>
</dbReference>
<dbReference type="CDD" id="cd07341">
    <property type="entry name" value="M56_BlaR1_MecR1_like"/>
    <property type="match status" value="1"/>
</dbReference>
<dbReference type="RefSeq" id="WP_076944417.1">
    <property type="nucleotide sequence ID" value="NZ_NFKL01000030.1"/>
</dbReference>
<comment type="caution">
    <text evidence="3">The sequence shown here is derived from an EMBL/GenBank/DDBJ whole genome shotgun (WGS) entry which is preliminary data.</text>
</comment>
<feature type="transmembrane region" description="Helical" evidence="1">
    <location>
        <begin position="38"/>
        <end position="55"/>
    </location>
</feature>
<organism evidence="3 4">
    <name type="scientific">Butyricicoccus pullicaecorum</name>
    <dbReference type="NCBI Taxonomy" id="501571"/>
    <lineage>
        <taxon>Bacteria</taxon>
        <taxon>Bacillati</taxon>
        <taxon>Bacillota</taxon>
        <taxon>Clostridia</taxon>
        <taxon>Eubacteriales</taxon>
        <taxon>Butyricicoccaceae</taxon>
        <taxon>Butyricicoccus</taxon>
    </lineage>
</organism>
<dbReference type="Pfam" id="PF05569">
    <property type="entry name" value="Peptidase_M56"/>
    <property type="match status" value="1"/>
</dbReference>
<feature type="domain" description="Peptidase M56" evidence="2">
    <location>
        <begin position="12"/>
        <end position="304"/>
    </location>
</feature>
<dbReference type="InterPro" id="IPR052173">
    <property type="entry name" value="Beta-lactam_resp_regulator"/>
</dbReference>
<keyword evidence="1" id="KW-0472">Membrane</keyword>
<evidence type="ECO:0000313" key="3">
    <source>
        <dbReference type="EMBL" id="OUP55194.1"/>
    </source>
</evidence>
<feature type="transmembrane region" description="Helical" evidence="1">
    <location>
        <begin position="6"/>
        <end position="26"/>
    </location>
</feature>
<dbReference type="Proteomes" id="UP000195326">
    <property type="component" value="Unassembled WGS sequence"/>
</dbReference>
<dbReference type="EMBL" id="NFKL01000030">
    <property type="protein sequence ID" value="OUP55194.1"/>
    <property type="molecule type" value="Genomic_DNA"/>
</dbReference>
<evidence type="ECO:0000256" key="1">
    <source>
        <dbReference type="SAM" id="Phobius"/>
    </source>
</evidence>
<sequence length="523" mass="57413">MASYLLRTILCLNLVASVSYLVFKASAFAGRKHISEKWRYNCTTVIMFLYVIPFYKLLPAFPKTLAEAEPISVVGNKVVSGINVLPPENSVASITEASPNIIKDTTLNMSLDWQKWALIIWIVVAGALVLWNVLGLLRFRYQLQQSQTVHNALLQEIASHCAAGLGIKQKVALKLHSAIQSPMLVGFFTPTIIIPNADLQLDEAQMILAHELVHFKHRALWRKLLAVILQTIYWFNPVVYLIKRDLDRLAETSCDEQVVCRMNQAERKKYGHLLISYTTVFRNPNKVSGIAFVSTRKRLERRILTMLNSNKKSRKTVVAALACTLCASCLGMSVLAAEVPSTIDVPNAELMNVSDVKTGDMGEARFIESDDGFVDLSQMKLSTDSSDFAKVIETTTGFADLSQFNLSTDAADNMMFYQGTVSAKAGEAVPYASGNLSGGKGYAFDSQDLTKGQKVTVNANWTPTSANVQIGLIDNNTGYGLVKTVSNGSGSASFEITGDANFSIFIGNLSTSSIHFDVSYIVN</sequence>
<dbReference type="PANTHER" id="PTHR34978">
    <property type="entry name" value="POSSIBLE SENSOR-TRANSDUCER PROTEIN BLAR"/>
    <property type="match status" value="1"/>
</dbReference>
<protein>
    <recommendedName>
        <fullName evidence="2">Peptidase M56 domain-containing protein</fullName>
    </recommendedName>
</protein>
<accession>A0A1Y4LEQ8</accession>
<evidence type="ECO:0000313" key="4">
    <source>
        <dbReference type="Proteomes" id="UP000195326"/>
    </source>
</evidence>
<proteinExistence type="predicted"/>
<gene>
    <name evidence="3" type="ORF">B5F15_15175</name>
</gene>
<feature type="transmembrane region" description="Helical" evidence="1">
    <location>
        <begin position="116"/>
        <end position="137"/>
    </location>
</feature>
<evidence type="ECO:0000259" key="2">
    <source>
        <dbReference type="Pfam" id="PF05569"/>
    </source>
</evidence>
<name>A0A1Y4LEQ8_9FIRM</name>
<keyword evidence="1" id="KW-0812">Transmembrane</keyword>
<dbReference type="PANTHER" id="PTHR34978:SF3">
    <property type="entry name" value="SLR0241 PROTEIN"/>
    <property type="match status" value="1"/>
</dbReference>
<keyword evidence="1" id="KW-1133">Transmembrane helix</keyword>
<reference evidence="4" key="1">
    <citation type="submission" date="2017-04" db="EMBL/GenBank/DDBJ databases">
        <title>Function of individual gut microbiota members based on whole genome sequencing of pure cultures obtained from chicken caecum.</title>
        <authorList>
            <person name="Medvecky M."/>
            <person name="Cejkova D."/>
            <person name="Polansky O."/>
            <person name="Karasova D."/>
            <person name="Kubasova T."/>
            <person name="Cizek A."/>
            <person name="Rychlik I."/>
        </authorList>
    </citation>
    <scope>NUCLEOTIDE SEQUENCE [LARGE SCALE GENOMIC DNA]</scope>
    <source>
        <strain evidence="4">An179</strain>
    </source>
</reference>